<accession>A0ABY7EJI0</accession>
<keyword evidence="3" id="KW-0862">Zinc</keyword>
<organism evidence="7 8">
    <name type="scientific">Mya arenaria</name>
    <name type="common">Soft-shell clam</name>
    <dbReference type="NCBI Taxonomy" id="6604"/>
    <lineage>
        <taxon>Eukaryota</taxon>
        <taxon>Metazoa</taxon>
        <taxon>Spiralia</taxon>
        <taxon>Lophotrochozoa</taxon>
        <taxon>Mollusca</taxon>
        <taxon>Bivalvia</taxon>
        <taxon>Autobranchia</taxon>
        <taxon>Heteroconchia</taxon>
        <taxon>Euheterodonta</taxon>
        <taxon>Imparidentia</taxon>
        <taxon>Neoheterodontei</taxon>
        <taxon>Myida</taxon>
        <taxon>Myoidea</taxon>
        <taxon>Myidae</taxon>
        <taxon>Mya</taxon>
    </lineage>
</organism>
<dbReference type="Pfam" id="PF13445">
    <property type="entry name" value="zf-RING_UBOX"/>
    <property type="match status" value="1"/>
</dbReference>
<dbReference type="PANTHER" id="PTHR25462">
    <property type="entry name" value="BONUS, ISOFORM C-RELATED"/>
    <property type="match status" value="1"/>
</dbReference>
<evidence type="ECO:0000256" key="2">
    <source>
        <dbReference type="ARBA" id="ARBA00022771"/>
    </source>
</evidence>
<keyword evidence="8" id="KW-1185">Reference proteome</keyword>
<keyword evidence="1" id="KW-0479">Metal-binding</keyword>
<dbReference type="InterPro" id="IPR013083">
    <property type="entry name" value="Znf_RING/FYVE/PHD"/>
</dbReference>
<evidence type="ECO:0000313" key="7">
    <source>
        <dbReference type="EMBL" id="WAR08941.1"/>
    </source>
</evidence>
<dbReference type="SMART" id="SM00184">
    <property type="entry name" value="RING"/>
    <property type="match status" value="1"/>
</dbReference>
<feature type="transmembrane region" description="Helical" evidence="5">
    <location>
        <begin position="286"/>
        <end position="310"/>
    </location>
</feature>
<evidence type="ECO:0000256" key="3">
    <source>
        <dbReference type="ARBA" id="ARBA00022833"/>
    </source>
</evidence>
<keyword evidence="5" id="KW-0472">Membrane</keyword>
<feature type="domain" description="RING-type" evidence="6">
    <location>
        <begin position="37"/>
        <end position="84"/>
    </location>
</feature>
<dbReference type="InterPro" id="IPR001841">
    <property type="entry name" value="Znf_RING"/>
</dbReference>
<dbReference type="InterPro" id="IPR017907">
    <property type="entry name" value="Znf_RING_CS"/>
</dbReference>
<dbReference type="Proteomes" id="UP001164746">
    <property type="component" value="Chromosome 6"/>
</dbReference>
<name>A0ABY7EJI0_MYAAR</name>
<keyword evidence="2 4" id="KW-0863">Zinc-finger</keyword>
<protein>
    <submittedName>
        <fullName evidence="7">SH3R1-like protein</fullName>
    </submittedName>
</protein>
<dbReference type="PROSITE" id="PS00518">
    <property type="entry name" value="ZF_RING_1"/>
    <property type="match status" value="1"/>
</dbReference>
<sequence length="315" mass="36619">MRPPKGNKCKQSRTKMATADFPNEEIKIVINEDLITCQICMERFESPRMLPCQHTFCKTCIEAVIKKRCFGEHECNVFDCPVCRLQCKTGNGRTDMNVIMNDFPANRLMNELLEGIETYANYANTEAFNSNIDEECPQNASKKVQLYLWSCHCFLEVFRQYMHACFRLRWIKGQHLALHDAFINRKLASMFSDIVLTLFYKDNDDCILHQGIIATALEVSVPRNLNLDDRIQAIETIQTNTELMAYYFDKDLIDKSFVKEIAKSDWVKMIHYKDQCQQTNAGKLDLMFIAFRSLGFSNVFSISTLAMFMISKFTW</sequence>
<dbReference type="EMBL" id="CP111017">
    <property type="protein sequence ID" value="WAR08941.1"/>
    <property type="molecule type" value="Genomic_DNA"/>
</dbReference>
<evidence type="ECO:0000256" key="4">
    <source>
        <dbReference type="PROSITE-ProRule" id="PRU00175"/>
    </source>
</evidence>
<dbReference type="SUPFAM" id="SSF57850">
    <property type="entry name" value="RING/U-box"/>
    <property type="match status" value="1"/>
</dbReference>
<evidence type="ECO:0000313" key="8">
    <source>
        <dbReference type="Proteomes" id="UP001164746"/>
    </source>
</evidence>
<proteinExistence type="predicted"/>
<dbReference type="PROSITE" id="PS50089">
    <property type="entry name" value="ZF_RING_2"/>
    <property type="match status" value="1"/>
</dbReference>
<reference evidence="7" key="1">
    <citation type="submission" date="2022-11" db="EMBL/GenBank/DDBJ databases">
        <title>Centuries of genome instability and evolution in soft-shell clam transmissible cancer (bioRxiv).</title>
        <authorList>
            <person name="Hart S.F.M."/>
            <person name="Yonemitsu M.A."/>
            <person name="Giersch R.M."/>
            <person name="Beal B.F."/>
            <person name="Arriagada G."/>
            <person name="Davis B.W."/>
            <person name="Ostrander E.A."/>
            <person name="Goff S.P."/>
            <person name="Metzger M.J."/>
        </authorList>
    </citation>
    <scope>NUCLEOTIDE SEQUENCE</scope>
    <source>
        <strain evidence="7">MELC-2E11</strain>
        <tissue evidence="7">Siphon/mantle</tissue>
    </source>
</reference>
<dbReference type="Gene3D" id="3.30.40.10">
    <property type="entry name" value="Zinc/RING finger domain, C3HC4 (zinc finger)"/>
    <property type="match status" value="1"/>
</dbReference>
<evidence type="ECO:0000256" key="5">
    <source>
        <dbReference type="SAM" id="Phobius"/>
    </source>
</evidence>
<keyword evidence="5" id="KW-0812">Transmembrane</keyword>
<dbReference type="InterPro" id="IPR047153">
    <property type="entry name" value="TRIM45/56/19-like"/>
</dbReference>
<dbReference type="PANTHER" id="PTHR25462:SF296">
    <property type="entry name" value="MEIOTIC P26, ISOFORM F"/>
    <property type="match status" value="1"/>
</dbReference>
<gene>
    <name evidence="7" type="ORF">MAR_018899</name>
</gene>
<evidence type="ECO:0000259" key="6">
    <source>
        <dbReference type="PROSITE" id="PS50089"/>
    </source>
</evidence>
<keyword evidence="5" id="KW-1133">Transmembrane helix</keyword>
<dbReference type="InterPro" id="IPR027370">
    <property type="entry name" value="Znf-RING_euk"/>
</dbReference>
<evidence type="ECO:0000256" key="1">
    <source>
        <dbReference type="ARBA" id="ARBA00022723"/>
    </source>
</evidence>